<dbReference type="Gene3D" id="3.40.50.1000">
    <property type="entry name" value="HAD superfamily/HAD-like"/>
    <property type="match status" value="1"/>
</dbReference>
<dbReference type="SUPFAM" id="SSF56784">
    <property type="entry name" value="HAD-like"/>
    <property type="match status" value="1"/>
</dbReference>
<dbReference type="Proteomes" id="UP000677913">
    <property type="component" value="Unassembled WGS sequence"/>
</dbReference>
<dbReference type="GO" id="GO:0016787">
    <property type="term" value="F:hydrolase activity"/>
    <property type="evidence" value="ECO:0007669"/>
    <property type="project" value="UniProtKB-KW"/>
</dbReference>
<dbReference type="EMBL" id="JAGSXH010000012">
    <property type="protein sequence ID" value="MBS2962491.1"/>
    <property type="molecule type" value="Genomic_DNA"/>
</dbReference>
<keyword evidence="1" id="KW-0378">Hydrolase</keyword>
<dbReference type="AlphaFoldDB" id="A0A8J7WHS1"/>
<gene>
    <name evidence="1" type="ORF">KGA66_05500</name>
</gene>
<name>A0A8J7WHS1_9ACTN</name>
<comment type="caution">
    <text evidence="1">The sequence shown here is derived from an EMBL/GenBank/DDBJ whole genome shotgun (WGS) entry which is preliminary data.</text>
</comment>
<reference evidence="1" key="1">
    <citation type="submission" date="2021-04" db="EMBL/GenBank/DDBJ databases">
        <title>Genome based classification of Actinospica acidithermotolerans sp. nov., an actinobacterium isolated from an Indonesian hot spring.</title>
        <authorList>
            <person name="Kusuma A.B."/>
            <person name="Putra K.E."/>
            <person name="Nafisah S."/>
            <person name="Loh J."/>
            <person name="Nouioui I."/>
            <person name="Goodfellow M."/>
        </authorList>
    </citation>
    <scope>NUCLEOTIDE SEQUENCE</scope>
    <source>
        <strain evidence="1">DSM 45618</strain>
    </source>
</reference>
<organism evidence="1 2">
    <name type="scientific">Actinocrinis puniceicyclus</name>
    <dbReference type="NCBI Taxonomy" id="977794"/>
    <lineage>
        <taxon>Bacteria</taxon>
        <taxon>Bacillati</taxon>
        <taxon>Actinomycetota</taxon>
        <taxon>Actinomycetes</taxon>
        <taxon>Catenulisporales</taxon>
        <taxon>Actinospicaceae</taxon>
        <taxon>Actinocrinis</taxon>
    </lineage>
</organism>
<evidence type="ECO:0000313" key="1">
    <source>
        <dbReference type="EMBL" id="MBS2962491.1"/>
    </source>
</evidence>
<dbReference type="PANTHER" id="PTHR47829">
    <property type="entry name" value="HYDROLASE, PUTATIVE (AFU_ORTHOLOGUE AFUA_1G12880)-RELATED"/>
    <property type="match status" value="1"/>
</dbReference>
<dbReference type="InterPro" id="IPR023214">
    <property type="entry name" value="HAD_sf"/>
</dbReference>
<dbReference type="InterPro" id="IPR006439">
    <property type="entry name" value="HAD-SF_hydro_IA"/>
</dbReference>
<dbReference type="InterPro" id="IPR036412">
    <property type="entry name" value="HAD-like_sf"/>
</dbReference>
<accession>A0A8J7WHS1</accession>
<dbReference type="Pfam" id="PF00702">
    <property type="entry name" value="Hydrolase"/>
    <property type="match status" value="1"/>
</dbReference>
<dbReference type="NCBIfam" id="TIGR01509">
    <property type="entry name" value="HAD-SF-IA-v3"/>
    <property type="match status" value="1"/>
</dbReference>
<evidence type="ECO:0000313" key="2">
    <source>
        <dbReference type="Proteomes" id="UP000677913"/>
    </source>
</evidence>
<protein>
    <submittedName>
        <fullName evidence="1">HAD-IA family hydrolase</fullName>
    </submittedName>
</protein>
<dbReference type="PANTHER" id="PTHR47829:SF1">
    <property type="entry name" value="HAD FAMILY PHOSPHATASE"/>
    <property type="match status" value="1"/>
</dbReference>
<sequence length="135" mass="14839">MFAGFSRAPAMVNAVRRAKESGLRTALLSNSWGNDYLRDEWDQLFDAVVISGEVGMRKPEPEIYLHTLGLLDVAPAEAVFVDDLERNVRAAADLGITGVHHRSYAETIGELEALFGVRFAARRAARPALEKQGGR</sequence>
<dbReference type="InterPro" id="IPR052898">
    <property type="entry name" value="ACAD10-like"/>
</dbReference>
<proteinExistence type="predicted"/>
<keyword evidence="2" id="KW-1185">Reference proteome</keyword>